<evidence type="ECO:0008006" key="5">
    <source>
        <dbReference type="Google" id="ProtNLM"/>
    </source>
</evidence>
<sequence length="464" mass="51578">MANQEQNPPQQEQPFVAAKQVSFNLEDIILNTNNEVALLYLEHTNQDFFKCVSDFICKCFLREPFTRSPNMYKEYLAEFWYSAKALENSKVSFSVPTGGIYGEVWVNTFRNAIGAHYLPHFSEYVAPPSIDIVRPWFETIGVNNWALKPNQPEEPLFTDHMLAICNAAEPVVLKAPKPSSNAERFPQGTKPGAKPGHKKHSTSSKQPSVSRKEATKAGSSKAPTDSKTGHLKRKKESSLAMDSNPSQTSASTLVVAKVHKEDQQATGGPTSLGVTSEARANPQLSSDQTKYASEGLETVLTQPITGKRVSSIARQVEKEEASSTIKLEDLAKLVSNVQPSFKDLDSPEDDHVIVVDDSDEDEEDESQKHKLELEKNKDEAEAALLEAQPTFLNVGQLNELLVKSLQTEFSKILSAHDFSSSLPTELKDLPSKFNELTEEVKGLKKQVHELKIYHANLRVQQQDT</sequence>
<evidence type="ECO:0000256" key="1">
    <source>
        <dbReference type="SAM" id="Coils"/>
    </source>
</evidence>
<comment type="caution">
    <text evidence="3">The sequence shown here is derived from an EMBL/GenBank/DDBJ whole genome shotgun (WGS) entry which is preliminary data.</text>
</comment>
<reference evidence="3" key="1">
    <citation type="journal article" date="2022" name="Int. J. Mol. Sci.">
        <title>Draft Genome of Tanacetum Coccineum: Genomic Comparison of Closely Related Tanacetum-Family Plants.</title>
        <authorList>
            <person name="Yamashiro T."/>
            <person name="Shiraishi A."/>
            <person name="Nakayama K."/>
            <person name="Satake H."/>
        </authorList>
    </citation>
    <scope>NUCLEOTIDE SEQUENCE</scope>
</reference>
<gene>
    <name evidence="3" type="ORF">Tco_0678481</name>
</gene>
<keyword evidence="4" id="KW-1185">Reference proteome</keyword>
<feature type="compositionally biased region" description="Polar residues" evidence="2">
    <location>
        <begin position="240"/>
        <end position="252"/>
    </location>
</feature>
<evidence type="ECO:0000256" key="2">
    <source>
        <dbReference type="SAM" id="MobiDB-lite"/>
    </source>
</evidence>
<dbReference type="Proteomes" id="UP001151760">
    <property type="component" value="Unassembled WGS sequence"/>
</dbReference>
<feature type="compositionally biased region" description="Polar residues" evidence="2">
    <location>
        <begin position="217"/>
        <end position="226"/>
    </location>
</feature>
<evidence type="ECO:0000313" key="3">
    <source>
        <dbReference type="EMBL" id="GJS63917.1"/>
    </source>
</evidence>
<name>A0ABQ4XF71_9ASTR</name>
<feature type="coiled-coil region" evidence="1">
    <location>
        <begin position="426"/>
        <end position="453"/>
    </location>
</feature>
<accession>A0ABQ4XF71</accession>
<dbReference type="EMBL" id="BQNB010009466">
    <property type="protein sequence ID" value="GJS63917.1"/>
    <property type="molecule type" value="Genomic_DNA"/>
</dbReference>
<proteinExistence type="predicted"/>
<feature type="region of interest" description="Disordered" evidence="2">
    <location>
        <begin position="175"/>
        <end position="292"/>
    </location>
</feature>
<evidence type="ECO:0000313" key="4">
    <source>
        <dbReference type="Proteomes" id="UP001151760"/>
    </source>
</evidence>
<feature type="compositionally biased region" description="Polar residues" evidence="2">
    <location>
        <begin position="282"/>
        <end position="291"/>
    </location>
</feature>
<feature type="compositionally biased region" description="Polar residues" evidence="2">
    <location>
        <begin position="264"/>
        <end position="274"/>
    </location>
</feature>
<reference evidence="3" key="2">
    <citation type="submission" date="2022-01" db="EMBL/GenBank/DDBJ databases">
        <authorList>
            <person name="Yamashiro T."/>
            <person name="Shiraishi A."/>
            <person name="Satake H."/>
            <person name="Nakayama K."/>
        </authorList>
    </citation>
    <scope>NUCLEOTIDE SEQUENCE</scope>
</reference>
<keyword evidence="1" id="KW-0175">Coiled coil</keyword>
<organism evidence="3 4">
    <name type="scientific">Tanacetum coccineum</name>
    <dbReference type="NCBI Taxonomy" id="301880"/>
    <lineage>
        <taxon>Eukaryota</taxon>
        <taxon>Viridiplantae</taxon>
        <taxon>Streptophyta</taxon>
        <taxon>Embryophyta</taxon>
        <taxon>Tracheophyta</taxon>
        <taxon>Spermatophyta</taxon>
        <taxon>Magnoliopsida</taxon>
        <taxon>eudicotyledons</taxon>
        <taxon>Gunneridae</taxon>
        <taxon>Pentapetalae</taxon>
        <taxon>asterids</taxon>
        <taxon>campanulids</taxon>
        <taxon>Asterales</taxon>
        <taxon>Asteraceae</taxon>
        <taxon>Asteroideae</taxon>
        <taxon>Anthemideae</taxon>
        <taxon>Anthemidinae</taxon>
        <taxon>Tanacetum</taxon>
    </lineage>
</organism>
<protein>
    <recommendedName>
        <fullName evidence="5">Aminotransferase-like plant mobile domain-containing protein</fullName>
    </recommendedName>
</protein>